<dbReference type="OrthoDB" id="194358at2759"/>
<evidence type="ECO:0000256" key="2">
    <source>
        <dbReference type="ARBA" id="ARBA00023043"/>
    </source>
</evidence>
<name>A0A9P0DHA7_9CUCU</name>
<gene>
    <name evidence="4" type="ORF">CEUTPL_LOCUS4862</name>
</gene>
<feature type="repeat" description="ANK" evidence="3">
    <location>
        <begin position="152"/>
        <end position="184"/>
    </location>
</feature>
<keyword evidence="1" id="KW-0677">Repeat</keyword>
<dbReference type="InterPro" id="IPR036770">
    <property type="entry name" value="Ankyrin_rpt-contain_sf"/>
</dbReference>
<feature type="repeat" description="ANK" evidence="3">
    <location>
        <begin position="299"/>
        <end position="331"/>
    </location>
</feature>
<dbReference type="InterPro" id="IPR002110">
    <property type="entry name" value="Ankyrin_rpt"/>
</dbReference>
<organism evidence="4 5">
    <name type="scientific">Ceutorhynchus assimilis</name>
    <name type="common">cabbage seed weevil</name>
    <dbReference type="NCBI Taxonomy" id="467358"/>
    <lineage>
        <taxon>Eukaryota</taxon>
        <taxon>Metazoa</taxon>
        <taxon>Ecdysozoa</taxon>
        <taxon>Arthropoda</taxon>
        <taxon>Hexapoda</taxon>
        <taxon>Insecta</taxon>
        <taxon>Pterygota</taxon>
        <taxon>Neoptera</taxon>
        <taxon>Endopterygota</taxon>
        <taxon>Coleoptera</taxon>
        <taxon>Polyphaga</taxon>
        <taxon>Cucujiformia</taxon>
        <taxon>Curculionidae</taxon>
        <taxon>Ceutorhynchinae</taxon>
        <taxon>Ceutorhynchus</taxon>
    </lineage>
</organism>
<dbReference type="SMART" id="SM00248">
    <property type="entry name" value="ANK"/>
    <property type="match status" value="8"/>
</dbReference>
<feature type="repeat" description="ANK" evidence="3">
    <location>
        <begin position="233"/>
        <end position="265"/>
    </location>
</feature>
<evidence type="ECO:0000256" key="1">
    <source>
        <dbReference type="ARBA" id="ARBA00022737"/>
    </source>
</evidence>
<protein>
    <submittedName>
        <fullName evidence="4">Uncharacterized protein</fullName>
    </submittedName>
</protein>
<feature type="repeat" description="ANK" evidence="3">
    <location>
        <begin position="200"/>
        <end position="232"/>
    </location>
</feature>
<dbReference type="Gene3D" id="1.25.40.20">
    <property type="entry name" value="Ankyrin repeat-containing domain"/>
    <property type="match status" value="6"/>
</dbReference>
<dbReference type="PROSITE" id="PS50088">
    <property type="entry name" value="ANK_REPEAT"/>
    <property type="match status" value="8"/>
</dbReference>
<feature type="repeat" description="ANK" evidence="3">
    <location>
        <begin position="57"/>
        <end position="89"/>
    </location>
</feature>
<keyword evidence="2 3" id="KW-0040">ANK repeat</keyword>
<proteinExistence type="predicted"/>
<feature type="repeat" description="ANK" evidence="3">
    <location>
        <begin position="25"/>
        <end position="57"/>
    </location>
</feature>
<dbReference type="PRINTS" id="PR01415">
    <property type="entry name" value="ANKYRIN"/>
</dbReference>
<evidence type="ECO:0000313" key="5">
    <source>
        <dbReference type="Proteomes" id="UP001152799"/>
    </source>
</evidence>
<reference evidence="4" key="1">
    <citation type="submission" date="2022-01" db="EMBL/GenBank/DDBJ databases">
        <authorList>
            <person name="King R."/>
        </authorList>
    </citation>
    <scope>NUCLEOTIDE SEQUENCE</scope>
</reference>
<dbReference type="Proteomes" id="UP001152799">
    <property type="component" value="Chromosome 2"/>
</dbReference>
<evidence type="ECO:0000256" key="3">
    <source>
        <dbReference type="PROSITE-ProRule" id="PRU00023"/>
    </source>
</evidence>
<dbReference type="EMBL" id="OU892278">
    <property type="protein sequence ID" value="CAH1125976.1"/>
    <property type="molecule type" value="Genomic_DNA"/>
</dbReference>
<dbReference type="Pfam" id="PF12796">
    <property type="entry name" value="Ank_2"/>
    <property type="match status" value="4"/>
</dbReference>
<feature type="repeat" description="ANK" evidence="3">
    <location>
        <begin position="119"/>
        <end position="151"/>
    </location>
</feature>
<dbReference type="PANTHER" id="PTHR24173:SF83">
    <property type="entry name" value="SOCS BOX DOMAIN-CONTAINING PROTEIN"/>
    <property type="match status" value="1"/>
</dbReference>
<accession>A0A9P0DHA7</accession>
<dbReference type="SUPFAM" id="SSF48403">
    <property type="entry name" value="Ankyrin repeat"/>
    <property type="match status" value="1"/>
</dbReference>
<dbReference type="AlphaFoldDB" id="A0A9P0DHA7"/>
<evidence type="ECO:0000313" key="4">
    <source>
        <dbReference type="EMBL" id="CAH1125976.1"/>
    </source>
</evidence>
<keyword evidence="5" id="KW-1185">Reference proteome</keyword>
<dbReference type="PROSITE" id="PS50297">
    <property type="entry name" value="ANK_REP_REGION"/>
    <property type="match status" value="8"/>
</dbReference>
<dbReference type="PANTHER" id="PTHR24173">
    <property type="entry name" value="ANKYRIN REPEAT CONTAINING"/>
    <property type="match status" value="1"/>
</dbReference>
<sequence>MMNDLSDAFAKKVCEERGMEAHNINAKNALHFALKITHKPVFIALLDAGANVNDVFEGETPLHIAVQRNFLEAVALLLEKGADSNKTASIYFSAEKLFSGWLNSNAQPDMDYTGDWNIHGYTPLHFAASRNNIEIVKLLLKFKANVHIVDKDGWTPLHLASDLGHKDVVKLLLDHNANVNARCNRKIVINADNPRGTNYSGRTSLHLAALCNRKDIIDILLNKGADIDAPDYRSWTALHIACYYGYFEIAQLLLDRGANMEAEGHERWRPLHEACSQGNTEIVKLLVGRGADIEATKTWGDTPLHWAIWHGHLETVKALVELGADIFVEDDKGHAAIRKAQMKDYPDIIAYLLELCWSKNSLENHIICMNHF</sequence>
<feature type="repeat" description="ANK" evidence="3">
    <location>
        <begin position="266"/>
        <end position="298"/>
    </location>
</feature>